<dbReference type="PANTHER" id="PTHR45917">
    <property type="entry name" value="CALCIUM-BINDING PROTEIN 1-RELATED"/>
    <property type="match status" value="1"/>
</dbReference>
<evidence type="ECO:0000313" key="7">
    <source>
        <dbReference type="Proteomes" id="UP000327493"/>
    </source>
</evidence>
<organism evidence="6 7">
    <name type="scientific">Etheostoma spectabile</name>
    <name type="common">orangethroat darter</name>
    <dbReference type="NCBI Taxonomy" id="54343"/>
    <lineage>
        <taxon>Eukaryota</taxon>
        <taxon>Metazoa</taxon>
        <taxon>Chordata</taxon>
        <taxon>Craniata</taxon>
        <taxon>Vertebrata</taxon>
        <taxon>Euteleostomi</taxon>
        <taxon>Actinopterygii</taxon>
        <taxon>Neopterygii</taxon>
        <taxon>Teleostei</taxon>
        <taxon>Neoteleostei</taxon>
        <taxon>Acanthomorphata</taxon>
        <taxon>Eupercaria</taxon>
        <taxon>Perciformes</taxon>
        <taxon>Percoidei</taxon>
        <taxon>Percidae</taxon>
        <taxon>Etheostomatinae</taxon>
        <taxon>Etheostoma</taxon>
    </lineage>
</organism>
<feature type="compositionally biased region" description="Basic and acidic residues" evidence="4">
    <location>
        <begin position="7"/>
        <end position="20"/>
    </location>
</feature>
<feature type="domain" description="EF-hand" evidence="5">
    <location>
        <begin position="206"/>
        <end position="229"/>
    </location>
</feature>
<feature type="domain" description="EF-hand" evidence="5">
    <location>
        <begin position="231"/>
        <end position="262"/>
    </location>
</feature>
<dbReference type="SUPFAM" id="SSF47473">
    <property type="entry name" value="EF-hand"/>
    <property type="match status" value="1"/>
</dbReference>
<dbReference type="PROSITE" id="PS50222">
    <property type="entry name" value="EF_HAND_2"/>
    <property type="match status" value="3"/>
</dbReference>
<dbReference type="GO" id="GO:0005509">
    <property type="term" value="F:calcium ion binding"/>
    <property type="evidence" value="ECO:0007669"/>
    <property type="project" value="InterPro"/>
</dbReference>
<protein>
    <recommendedName>
        <fullName evidence="5">EF-hand domain-containing protein</fullName>
    </recommendedName>
</protein>
<dbReference type="InterPro" id="IPR018247">
    <property type="entry name" value="EF_Hand_1_Ca_BS"/>
</dbReference>
<name>A0A5J5D6D4_9PERO</name>
<dbReference type="Proteomes" id="UP000327493">
    <property type="component" value="Chromosome 10"/>
</dbReference>
<reference evidence="6 7" key="1">
    <citation type="submission" date="2019-08" db="EMBL/GenBank/DDBJ databases">
        <title>A chromosome-level genome assembly, high-density linkage maps, and genome scans reveal the genomic architecture of hybrid incompatibilities underlying speciation via character displacement in darters (Percidae: Etheostominae).</title>
        <authorList>
            <person name="Moran R.L."/>
            <person name="Catchen J.M."/>
            <person name="Fuller R.C."/>
        </authorList>
    </citation>
    <scope>NUCLEOTIDE SEQUENCE [LARGE SCALE GENOMIC DNA]</scope>
    <source>
        <strain evidence="6">EspeVRDwgs_2016</strain>
        <tissue evidence="6">Muscle</tissue>
    </source>
</reference>
<evidence type="ECO:0000256" key="3">
    <source>
        <dbReference type="ARBA" id="ARBA00022837"/>
    </source>
</evidence>
<evidence type="ECO:0000259" key="5">
    <source>
        <dbReference type="PROSITE" id="PS50222"/>
    </source>
</evidence>
<gene>
    <name evidence="6" type="ORF">FQN60_010249</name>
</gene>
<evidence type="ECO:0000256" key="1">
    <source>
        <dbReference type="ARBA" id="ARBA00022723"/>
    </source>
</evidence>
<dbReference type="Pfam" id="PF13499">
    <property type="entry name" value="EF-hand_7"/>
    <property type="match status" value="2"/>
</dbReference>
<feature type="domain" description="EF-hand" evidence="5">
    <location>
        <begin position="130"/>
        <end position="165"/>
    </location>
</feature>
<dbReference type="PANTHER" id="PTHR45917:SF13">
    <property type="entry name" value="CALCIUM-BINDING PROTEIN 2-LIKE ISOFORM X1"/>
    <property type="match status" value="1"/>
</dbReference>
<dbReference type="GO" id="GO:0005737">
    <property type="term" value="C:cytoplasm"/>
    <property type="evidence" value="ECO:0007669"/>
    <property type="project" value="TreeGrafter"/>
</dbReference>
<evidence type="ECO:0000313" key="6">
    <source>
        <dbReference type="EMBL" id="KAA8588904.1"/>
    </source>
</evidence>
<accession>A0A5J5D6D4</accession>
<keyword evidence="7" id="KW-1185">Reference proteome</keyword>
<sequence length="262" mass="29804">MGNCTNPKDKMKKGEMDGSHRGKVRAVGQEGEEDQDVEDKPFNDPFCMLVKNCNMLHNIVGPACIFLKHGFSQTLVCNRTHCGPYTTPRFNFVHSCRFIFIPASWLNPPALHHTSCVIPSLIRDRELRPEEIDELREAFVEFDKNKKGYISHNDLGECMRTMGYMPTEMELIELSQQICGGKVDFEDFVELMGPKLLAETADMIGFDSNGDGQISLIELREAMKKLMGEQVTNKEINEILQDVDLNGDGQVDFEEFVRMMSR</sequence>
<proteinExistence type="predicted"/>
<comment type="caution">
    <text evidence="6">The sequence shown here is derived from an EMBL/GenBank/DDBJ whole genome shotgun (WGS) entry which is preliminary data.</text>
</comment>
<dbReference type="Gene3D" id="1.10.238.10">
    <property type="entry name" value="EF-hand"/>
    <property type="match status" value="2"/>
</dbReference>
<keyword evidence="1" id="KW-0479">Metal-binding</keyword>
<keyword evidence="2" id="KW-0677">Repeat</keyword>
<dbReference type="AlphaFoldDB" id="A0A5J5D6D4"/>
<feature type="region of interest" description="Disordered" evidence="4">
    <location>
        <begin position="1"/>
        <end position="37"/>
    </location>
</feature>
<keyword evidence="3" id="KW-0106">Calcium</keyword>
<evidence type="ECO:0000256" key="4">
    <source>
        <dbReference type="SAM" id="MobiDB-lite"/>
    </source>
</evidence>
<dbReference type="InterPro" id="IPR043582">
    <property type="entry name" value="CaBP1/2/4/5"/>
</dbReference>
<dbReference type="PROSITE" id="PS00018">
    <property type="entry name" value="EF_HAND_1"/>
    <property type="match status" value="2"/>
</dbReference>
<dbReference type="InterPro" id="IPR002048">
    <property type="entry name" value="EF_hand_dom"/>
</dbReference>
<dbReference type="CDD" id="cd00051">
    <property type="entry name" value="EFh"/>
    <property type="match status" value="1"/>
</dbReference>
<dbReference type="InterPro" id="IPR011992">
    <property type="entry name" value="EF-hand-dom_pair"/>
</dbReference>
<dbReference type="FunFam" id="1.10.238.10:FF:000069">
    <property type="entry name" value="calcium-binding protein 1 isoform X1"/>
    <property type="match status" value="1"/>
</dbReference>
<dbReference type="SMART" id="SM00054">
    <property type="entry name" value="EFh"/>
    <property type="match status" value="3"/>
</dbReference>
<dbReference type="EMBL" id="VOFY01000010">
    <property type="protein sequence ID" value="KAA8588904.1"/>
    <property type="molecule type" value="Genomic_DNA"/>
</dbReference>
<dbReference type="GO" id="GO:0005246">
    <property type="term" value="F:calcium channel regulator activity"/>
    <property type="evidence" value="ECO:0007669"/>
    <property type="project" value="TreeGrafter"/>
</dbReference>
<evidence type="ECO:0000256" key="2">
    <source>
        <dbReference type="ARBA" id="ARBA00022737"/>
    </source>
</evidence>